<dbReference type="PANTHER" id="PTHR34847">
    <property type="entry name" value="NODULATION PROTEIN U"/>
    <property type="match status" value="1"/>
</dbReference>
<organism evidence="6 7">
    <name type="scientific">Prorocentrum cordatum</name>
    <dbReference type="NCBI Taxonomy" id="2364126"/>
    <lineage>
        <taxon>Eukaryota</taxon>
        <taxon>Sar</taxon>
        <taxon>Alveolata</taxon>
        <taxon>Dinophyceae</taxon>
        <taxon>Prorocentrales</taxon>
        <taxon>Prorocentraceae</taxon>
        <taxon>Prorocentrum</taxon>
    </lineage>
</organism>
<feature type="domain" description="Carbamoyltransferase C-terminal" evidence="5">
    <location>
        <begin position="240"/>
        <end position="395"/>
    </location>
</feature>
<dbReference type="PANTHER" id="PTHR34847:SF1">
    <property type="entry name" value="NODULATION PROTEIN U"/>
    <property type="match status" value="1"/>
</dbReference>
<dbReference type="Pfam" id="PF02543">
    <property type="entry name" value="Carbam_trans_N"/>
    <property type="match status" value="1"/>
</dbReference>
<evidence type="ECO:0008006" key="8">
    <source>
        <dbReference type="Google" id="ProtNLM"/>
    </source>
</evidence>
<protein>
    <recommendedName>
        <fullName evidence="8">Carbamoyltransferase C-terminal domain-containing protein</fullName>
    </recommendedName>
</protein>
<keyword evidence="7" id="KW-1185">Reference proteome</keyword>
<feature type="chain" id="PRO_5046648003" description="Carbamoyltransferase C-terminal domain-containing protein" evidence="3">
    <location>
        <begin position="18"/>
        <end position="431"/>
    </location>
</feature>
<evidence type="ECO:0000256" key="1">
    <source>
        <dbReference type="ARBA" id="ARBA00006129"/>
    </source>
</evidence>
<dbReference type="InterPro" id="IPR051338">
    <property type="entry name" value="NodU/CmcH_Carbamoyltrnsfr"/>
</dbReference>
<dbReference type="InterPro" id="IPR038152">
    <property type="entry name" value="Carbam_trans_C_sf"/>
</dbReference>
<accession>A0ABN9SHK0</accession>
<feature type="region of interest" description="Disordered" evidence="2">
    <location>
        <begin position="407"/>
        <end position="431"/>
    </location>
</feature>
<evidence type="ECO:0000259" key="5">
    <source>
        <dbReference type="Pfam" id="PF16861"/>
    </source>
</evidence>
<feature type="compositionally biased region" description="Basic residues" evidence="2">
    <location>
        <begin position="179"/>
        <end position="224"/>
    </location>
</feature>
<keyword evidence="3" id="KW-0732">Signal</keyword>
<evidence type="ECO:0000259" key="4">
    <source>
        <dbReference type="Pfam" id="PF02543"/>
    </source>
</evidence>
<dbReference type="Gene3D" id="3.90.870.20">
    <property type="entry name" value="Carbamoyltransferase, C-terminal domain"/>
    <property type="match status" value="1"/>
</dbReference>
<dbReference type="InterPro" id="IPR031730">
    <property type="entry name" value="Carbam_trans_C"/>
</dbReference>
<feature type="signal peptide" evidence="3">
    <location>
        <begin position="1"/>
        <end position="17"/>
    </location>
</feature>
<name>A0ABN9SHK0_9DINO</name>
<dbReference type="Proteomes" id="UP001189429">
    <property type="component" value="Unassembled WGS sequence"/>
</dbReference>
<feature type="non-terminal residue" evidence="6">
    <location>
        <position position="431"/>
    </location>
</feature>
<sequence>MFDSVGLLWAFVTAALGFKPFRHEGKVTGLAGHGDPAKTLPIFEAEMGLVEDPVSGRWRIRARWSAEETGNFQLYLAHLEGGTTGSQRAESFRLAEELGRHAREDVAAGLQRFTEQLLLRYLERNGFAPSGFLPGGRRLRQRAPEHARARGVAGCAARLRLPQHGRRGPLCGGGVARVPRARAPRQRPKGQRVPRPRVRGRAGARGARPPRRRRGAPRPPRVRPGRGLAPRRGSRRGPSAMEFGPRALGHRSLLSRATDPGVGAALNSRLRRTEFMPFAPATLRAHASEAYVGVDPDDLEAGRHMTMCYTATPPVRALCPAVVHVDGTARPQLVDERDGLYFDVIAEYAALSGVHSIVNTSFNIHEEPIVCTPRDAVAAFEAGACDVLALYPYVVLGTGPAAAGLEGLAGPPASDTAPAPPLPLTSSRREQ</sequence>
<evidence type="ECO:0000313" key="7">
    <source>
        <dbReference type="Proteomes" id="UP001189429"/>
    </source>
</evidence>
<comment type="similarity">
    <text evidence="1">Belongs to the NodU/CmcH family.</text>
</comment>
<comment type="caution">
    <text evidence="6">The sequence shown here is derived from an EMBL/GenBank/DDBJ whole genome shotgun (WGS) entry which is preliminary data.</text>
</comment>
<dbReference type="Gene3D" id="3.30.420.40">
    <property type="match status" value="1"/>
</dbReference>
<reference evidence="6" key="1">
    <citation type="submission" date="2023-10" db="EMBL/GenBank/DDBJ databases">
        <authorList>
            <person name="Chen Y."/>
            <person name="Shah S."/>
            <person name="Dougan E. K."/>
            <person name="Thang M."/>
            <person name="Chan C."/>
        </authorList>
    </citation>
    <scope>NUCLEOTIDE SEQUENCE [LARGE SCALE GENOMIC DNA]</scope>
</reference>
<dbReference type="EMBL" id="CAUYUJ010011126">
    <property type="protein sequence ID" value="CAK0831150.1"/>
    <property type="molecule type" value="Genomic_DNA"/>
</dbReference>
<dbReference type="Pfam" id="PF16861">
    <property type="entry name" value="Carbam_trans_C"/>
    <property type="match status" value="1"/>
</dbReference>
<feature type="domain" description="Carbamoyltransferase" evidence="4">
    <location>
        <begin position="4"/>
        <end position="123"/>
    </location>
</feature>
<evidence type="ECO:0000256" key="3">
    <source>
        <dbReference type="SAM" id="SignalP"/>
    </source>
</evidence>
<feature type="compositionally biased region" description="Low complexity" evidence="2">
    <location>
        <begin position="225"/>
        <end position="240"/>
    </location>
</feature>
<dbReference type="InterPro" id="IPR003696">
    <property type="entry name" value="Carbtransf_dom"/>
</dbReference>
<evidence type="ECO:0000313" key="6">
    <source>
        <dbReference type="EMBL" id="CAK0831150.1"/>
    </source>
</evidence>
<feature type="region of interest" description="Disordered" evidence="2">
    <location>
        <begin position="163"/>
        <end position="259"/>
    </location>
</feature>
<proteinExistence type="inferred from homology"/>
<evidence type="ECO:0000256" key="2">
    <source>
        <dbReference type="SAM" id="MobiDB-lite"/>
    </source>
</evidence>
<gene>
    <name evidence="6" type="ORF">PCOR1329_LOCUS29571</name>
</gene>